<gene>
    <name evidence="3" type="ORF">CCUR1050_LOCUS17294</name>
</gene>
<organism evidence="3">
    <name type="scientific">Cryptomonas curvata</name>
    <dbReference type="NCBI Taxonomy" id="233186"/>
    <lineage>
        <taxon>Eukaryota</taxon>
        <taxon>Cryptophyceae</taxon>
        <taxon>Cryptomonadales</taxon>
        <taxon>Cryptomonadaceae</taxon>
        <taxon>Cryptomonas</taxon>
    </lineage>
</organism>
<feature type="coiled-coil region" evidence="1">
    <location>
        <begin position="22"/>
        <end position="61"/>
    </location>
</feature>
<feature type="region of interest" description="Disordered" evidence="2">
    <location>
        <begin position="235"/>
        <end position="270"/>
    </location>
</feature>
<name>A0A7S0MF27_9CRYP</name>
<reference evidence="3" key="1">
    <citation type="submission" date="2021-01" db="EMBL/GenBank/DDBJ databases">
        <authorList>
            <person name="Corre E."/>
            <person name="Pelletier E."/>
            <person name="Niang G."/>
            <person name="Scheremetjew M."/>
            <person name="Finn R."/>
            <person name="Kale V."/>
            <person name="Holt S."/>
            <person name="Cochrane G."/>
            <person name="Meng A."/>
            <person name="Brown T."/>
            <person name="Cohen L."/>
        </authorList>
    </citation>
    <scope>NUCLEOTIDE SEQUENCE</scope>
    <source>
        <strain evidence="3">CCAP979/52</strain>
    </source>
</reference>
<accession>A0A7S0MF27</accession>
<protein>
    <submittedName>
        <fullName evidence="3">Uncharacterized protein</fullName>
    </submittedName>
</protein>
<sequence length="289" mass="32402">MDDGEIMYSLVTLRNNAERNGEEKAERKTRELIDAAERKTQELMQLQIDALNLRIDEAKIESQIAGAQLTTAINKQNYLKACLRTIGLRYVTESFYIEISNRARDTSSPLHTFLKENKTSDGTISHICKMVADPKSPLKLNQMDVLLCNKTIRAEIYAAMLIKESDLPYPTRHPDKSNYIYGYLSNAVHFPDFHTLWLRDDEDEDIRQYASFLADRYAMSVDSFDREAAATGYDEVCSETKTAPPSLQSSGKSSTENRENGSGGLALHAGNMVADREGAVHVQGIPARA</sequence>
<evidence type="ECO:0000313" key="3">
    <source>
        <dbReference type="EMBL" id="CAD8639610.1"/>
    </source>
</evidence>
<dbReference type="AlphaFoldDB" id="A0A7S0MF27"/>
<evidence type="ECO:0000256" key="1">
    <source>
        <dbReference type="SAM" id="Coils"/>
    </source>
</evidence>
<feature type="compositionally biased region" description="Polar residues" evidence="2">
    <location>
        <begin position="239"/>
        <end position="254"/>
    </location>
</feature>
<keyword evidence="1" id="KW-0175">Coiled coil</keyword>
<evidence type="ECO:0000256" key="2">
    <source>
        <dbReference type="SAM" id="MobiDB-lite"/>
    </source>
</evidence>
<proteinExistence type="predicted"/>
<dbReference type="EMBL" id="HBEZ01031200">
    <property type="protein sequence ID" value="CAD8639610.1"/>
    <property type="molecule type" value="Transcribed_RNA"/>
</dbReference>